<evidence type="ECO:0000256" key="1">
    <source>
        <dbReference type="SAM" id="MobiDB-lite"/>
    </source>
</evidence>
<evidence type="ECO:0000313" key="3">
    <source>
        <dbReference type="Proteomes" id="UP000530660"/>
    </source>
</evidence>
<feature type="region of interest" description="Disordered" evidence="1">
    <location>
        <begin position="347"/>
        <end position="474"/>
    </location>
</feature>
<feature type="compositionally biased region" description="Polar residues" evidence="1">
    <location>
        <begin position="418"/>
        <end position="427"/>
    </location>
</feature>
<dbReference type="OrthoDB" id="10687004at2759"/>
<reference evidence="2 3" key="1">
    <citation type="journal article" date="2020" name="J. Phycol.">
        <title>Comparative genome analysis reveals Cyanidiococcus gen. nov., a new extremophilic red algal genus sister to Cyanidioschyzon (Cyanidioschyzonaceae, Rhodophyta).</title>
        <authorList>
            <person name="Liu S.-L."/>
            <person name="Chiang Y.-R."/>
            <person name="Yoon H.S."/>
            <person name="Fu H.-Y."/>
        </authorList>
    </citation>
    <scope>NUCLEOTIDE SEQUENCE [LARGE SCALE GENOMIC DNA]</scope>
    <source>
        <strain evidence="2 3">THAL066</strain>
    </source>
</reference>
<dbReference type="AlphaFoldDB" id="A0A7J7IKG9"/>
<dbReference type="Proteomes" id="UP000530660">
    <property type="component" value="Unassembled WGS sequence"/>
</dbReference>
<evidence type="ECO:0000313" key="2">
    <source>
        <dbReference type="EMBL" id="KAF6003615.1"/>
    </source>
</evidence>
<feature type="region of interest" description="Disordered" evidence="1">
    <location>
        <begin position="294"/>
        <end position="316"/>
    </location>
</feature>
<feature type="compositionally biased region" description="Basic and acidic residues" evidence="1">
    <location>
        <begin position="209"/>
        <end position="237"/>
    </location>
</feature>
<name>A0A7J7IKG9_9RHOD</name>
<feature type="compositionally biased region" description="Low complexity" evidence="1">
    <location>
        <begin position="166"/>
        <end position="178"/>
    </location>
</feature>
<comment type="caution">
    <text evidence="2">The sequence shown here is derived from an EMBL/GenBank/DDBJ whole genome shotgun (WGS) entry which is preliminary data.</text>
</comment>
<feature type="compositionally biased region" description="Low complexity" evidence="1">
    <location>
        <begin position="448"/>
        <end position="465"/>
    </location>
</feature>
<keyword evidence="3" id="KW-1185">Reference proteome</keyword>
<proteinExistence type="predicted"/>
<feature type="compositionally biased region" description="Polar residues" evidence="1">
    <location>
        <begin position="360"/>
        <end position="377"/>
    </location>
</feature>
<accession>A0A7J7IKG9</accession>
<protein>
    <recommendedName>
        <fullName evidence="4">LisH domain-containing protein</fullName>
    </recommendedName>
</protein>
<sequence>MEEVLREQVFQAVVRFLRSEALPASANVLQFEAHQRTPALAEPRVIHEAKKAQHLASTGADDVMAQDDRDQLCCCGRLSMVSAERAGREAIELDPFLVGSAVLFGVREALTLELSAERLLRALDDASAVRKRRRRFFVADTDQDGPAPRHLSVSPAERRMRSQHGAGEAEASTTGAASAHREPALPRGALRTAVILEPVSEADTTNGTHLEHRRSVGQEKRQRSRREGSSRHCHSLDNDSLGNETDQRVSVAGGVDGVHGEPRRSEQNASEPALRANSGYQYVDTRASFDGSAASYEMPMTRQDQQYSARGGRSHQVACDRTDQYARTPEQGCMDVQAGAVPAMAQPVHSMTRPPPSDRNCASVSPQGSSPCPSHTESAVMGADRAPMSVRQSDTRPQGRVRQRDDEDATEQPWPQRPQMQQHPSTQENDETRASTGVQLGVSRRALPQQQSPDASSSRSNSPAANGQQRILPNSSAASAVDCVGTHHVVTDRLDTMAGRNEHVQRADMLDRGIIDATVTRMPRNSPSLRSEFDMEKLHKLRTLDVDAFLTNKVYTGMRDER</sequence>
<gene>
    <name evidence="2" type="ORF">F1559_003503</name>
</gene>
<evidence type="ECO:0008006" key="4">
    <source>
        <dbReference type="Google" id="ProtNLM"/>
    </source>
</evidence>
<organism evidence="2 3">
    <name type="scientific">Cyanidiococcus yangmingshanensis</name>
    <dbReference type="NCBI Taxonomy" id="2690220"/>
    <lineage>
        <taxon>Eukaryota</taxon>
        <taxon>Rhodophyta</taxon>
        <taxon>Bangiophyceae</taxon>
        <taxon>Cyanidiales</taxon>
        <taxon>Cyanidiaceae</taxon>
        <taxon>Cyanidiococcus</taxon>
    </lineage>
</organism>
<feature type="region of interest" description="Disordered" evidence="1">
    <location>
        <begin position="140"/>
        <end position="279"/>
    </location>
</feature>
<dbReference type="EMBL" id="VWRR01000006">
    <property type="protein sequence ID" value="KAF6003615.1"/>
    <property type="molecule type" value="Genomic_DNA"/>
</dbReference>